<name>A0AAV6R2I9_SOLSE</name>
<organism evidence="1 2">
    <name type="scientific">Solea senegalensis</name>
    <name type="common">Senegalese sole</name>
    <dbReference type="NCBI Taxonomy" id="28829"/>
    <lineage>
        <taxon>Eukaryota</taxon>
        <taxon>Metazoa</taxon>
        <taxon>Chordata</taxon>
        <taxon>Craniata</taxon>
        <taxon>Vertebrata</taxon>
        <taxon>Euteleostomi</taxon>
        <taxon>Actinopterygii</taxon>
        <taxon>Neopterygii</taxon>
        <taxon>Teleostei</taxon>
        <taxon>Neoteleostei</taxon>
        <taxon>Acanthomorphata</taxon>
        <taxon>Carangaria</taxon>
        <taxon>Pleuronectiformes</taxon>
        <taxon>Pleuronectoidei</taxon>
        <taxon>Soleidae</taxon>
        <taxon>Solea</taxon>
    </lineage>
</organism>
<dbReference type="AlphaFoldDB" id="A0AAV6R2I9"/>
<sequence length="210" mass="23085">MRPTVSVVMTYDIRQVKGGGPLFVLHDNNNIHTVSLQQTPAAMFSLGQKSPRSSQNQLSTVELFSAPAVLPYSVAKPPASPAVLTDHSRHVRRNKMGNLSMACQMSNHSSRTVRVFVTAKAQEIDSFLTSESGGGDDNISSALPGDKKFSFRKDIKCIRVLASQTQEVPWEPLHFVSVFVEDEDDESVCSRQILHNMALTAPVTVLLYDV</sequence>
<keyword evidence="2" id="KW-1185">Reference proteome</keyword>
<reference evidence="1 2" key="1">
    <citation type="journal article" date="2021" name="Sci. Rep.">
        <title>Chromosome anchoring in Senegalese sole (Solea senegalensis) reveals sex-associated markers and genome rearrangements in flatfish.</title>
        <authorList>
            <person name="Guerrero-Cozar I."/>
            <person name="Gomez-Garrido J."/>
            <person name="Berbel C."/>
            <person name="Martinez-Blanch J.F."/>
            <person name="Alioto T."/>
            <person name="Claros M.G."/>
            <person name="Gagnaire P.A."/>
            <person name="Manchado M."/>
        </authorList>
    </citation>
    <scope>NUCLEOTIDE SEQUENCE [LARGE SCALE GENOMIC DNA]</scope>
    <source>
        <strain evidence="1">Sse05_10M</strain>
    </source>
</reference>
<accession>A0AAV6R2I9</accession>
<proteinExistence type="predicted"/>
<evidence type="ECO:0000313" key="1">
    <source>
        <dbReference type="EMBL" id="KAG7499567.1"/>
    </source>
</evidence>
<comment type="caution">
    <text evidence="1">The sequence shown here is derived from an EMBL/GenBank/DDBJ whole genome shotgun (WGS) entry which is preliminary data.</text>
</comment>
<dbReference type="Proteomes" id="UP000693946">
    <property type="component" value="Linkage Group LG21"/>
</dbReference>
<protein>
    <submittedName>
        <fullName evidence="1">Uncharacterized protein</fullName>
    </submittedName>
</protein>
<evidence type="ECO:0000313" key="2">
    <source>
        <dbReference type="Proteomes" id="UP000693946"/>
    </source>
</evidence>
<gene>
    <name evidence="1" type="ORF">JOB18_041913</name>
</gene>
<dbReference type="EMBL" id="JAGKHQ010000014">
    <property type="protein sequence ID" value="KAG7499567.1"/>
    <property type="molecule type" value="Genomic_DNA"/>
</dbReference>